<reference evidence="2 3" key="1">
    <citation type="submission" date="2017-08" db="EMBL/GenBank/DDBJ databases">
        <authorList>
            <person name="de Groot N.N."/>
        </authorList>
    </citation>
    <scope>NUCLEOTIDE SEQUENCE [LARGE SCALE GENOMIC DNA]</scope>
    <source>
        <strain evidence="2 3">JC228</strain>
    </source>
</reference>
<evidence type="ECO:0000313" key="3">
    <source>
        <dbReference type="Proteomes" id="UP000219546"/>
    </source>
</evidence>
<proteinExistence type="predicted"/>
<keyword evidence="1" id="KW-1133">Transmembrane helix</keyword>
<name>A0A285D769_9BACI</name>
<dbReference type="Proteomes" id="UP000219546">
    <property type="component" value="Unassembled WGS sequence"/>
</dbReference>
<keyword evidence="1" id="KW-0472">Membrane</keyword>
<dbReference type="AlphaFoldDB" id="A0A285D769"/>
<dbReference type="EMBL" id="OAOP01000011">
    <property type="protein sequence ID" value="SNX75108.1"/>
    <property type="molecule type" value="Genomic_DNA"/>
</dbReference>
<feature type="transmembrane region" description="Helical" evidence="1">
    <location>
        <begin position="41"/>
        <end position="66"/>
    </location>
</feature>
<evidence type="ECO:0000313" key="2">
    <source>
        <dbReference type="EMBL" id="SNX75108.1"/>
    </source>
</evidence>
<protein>
    <submittedName>
        <fullName evidence="2">Uncharacterized protein</fullName>
    </submittedName>
</protein>
<feature type="transmembrane region" description="Helical" evidence="1">
    <location>
        <begin position="72"/>
        <end position="91"/>
    </location>
</feature>
<accession>A0A285D769</accession>
<organism evidence="2 3">
    <name type="scientific">Bacillus oleivorans</name>
    <dbReference type="NCBI Taxonomy" id="1448271"/>
    <lineage>
        <taxon>Bacteria</taxon>
        <taxon>Bacillati</taxon>
        <taxon>Bacillota</taxon>
        <taxon>Bacilli</taxon>
        <taxon>Bacillales</taxon>
        <taxon>Bacillaceae</taxon>
        <taxon>Bacillus</taxon>
    </lineage>
</organism>
<evidence type="ECO:0000256" key="1">
    <source>
        <dbReference type="SAM" id="Phobius"/>
    </source>
</evidence>
<gene>
    <name evidence="2" type="ORF">SAMN05877753_1114</name>
</gene>
<keyword evidence="3" id="KW-1185">Reference proteome</keyword>
<sequence>MFMSPMQPVGSGILSGIRIESLLNRRAFDFSQVDALPIHNIAINLVLLTVITLFIVTVFVILFRAIKLPSSVFNSIVGFLTVIVLWIIIFIR</sequence>
<keyword evidence="1" id="KW-0812">Transmembrane</keyword>